<feature type="region of interest" description="Disordered" evidence="1">
    <location>
        <begin position="37"/>
        <end position="81"/>
    </location>
</feature>
<reference evidence="2 3" key="1">
    <citation type="journal article" date="2019" name="Sci. Rep.">
        <title>Orb-weaving spider Araneus ventricosus genome elucidates the spidroin gene catalogue.</title>
        <authorList>
            <person name="Kono N."/>
            <person name="Nakamura H."/>
            <person name="Ohtoshi R."/>
            <person name="Moran D.A.P."/>
            <person name="Shinohara A."/>
            <person name="Yoshida Y."/>
            <person name="Fujiwara M."/>
            <person name="Mori M."/>
            <person name="Tomita M."/>
            <person name="Arakawa K."/>
        </authorList>
    </citation>
    <scope>NUCLEOTIDE SEQUENCE [LARGE SCALE GENOMIC DNA]</scope>
</reference>
<comment type="caution">
    <text evidence="2">The sequence shown here is derived from an EMBL/GenBank/DDBJ whole genome shotgun (WGS) entry which is preliminary data.</text>
</comment>
<evidence type="ECO:0000256" key="1">
    <source>
        <dbReference type="SAM" id="MobiDB-lite"/>
    </source>
</evidence>
<accession>A0A4Y2WC52</accession>
<dbReference type="Proteomes" id="UP000499080">
    <property type="component" value="Unassembled WGS sequence"/>
</dbReference>
<keyword evidence="3" id="KW-1185">Reference proteome</keyword>
<dbReference type="EMBL" id="BGPR01057935">
    <property type="protein sequence ID" value="GBO34138.1"/>
    <property type="molecule type" value="Genomic_DNA"/>
</dbReference>
<protein>
    <submittedName>
        <fullName evidence="2">Uncharacterized protein</fullName>
    </submittedName>
</protein>
<evidence type="ECO:0000313" key="2">
    <source>
        <dbReference type="EMBL" id="GBO34138.1"/>
    </source>
</evidence>
<dbReference type="AlphaFoldDB" id="A0A4Y2WC52"/>
<feature type="compositionally biased region" description="Basic and acidic residues" evidence="1">
    <location>
        <begin position="58"/>
        <end position="68"/>
    </location>
</feature>
<proteinExistence type="predicted"/>
<organism evidence="2 3">
    <name type="scientific">Araneus ventricosus</name>
    <name type="common">Orbweaver spider</name>
    <name type="synonym">Epeira ventricosa</name>
    <dbReference type="NCBI Taxonomy" id="182803"/>
    <lineage>
        <taxon>Eukaryota</taxon>
        <taxon>Metazoa</taxon>
        <taxon>Ecdysozoa</taxon>
        <taxon>Arthropoda</taxon>
        <taxon>Chelicerata</taxon>
        <taxon>Arachnida</taxon>
        <taxon>Araneae</taxon>
        <taxon>Araneomorphae</taxon>
        <taxon>Entelegynae</taxon>
        <taxon>Araneoidea</taxon>
        <taxon>Araneidae</taxon>
        <taxon>Araneus</taxon>
    </lineage>
</organism>
<name>A0A4Y2WC52_ARAVE</name>
<sequence length="81" mass="9230">MVWSSVTSTPMMEYTSCRRVWTEAGVWRMWGDHQLTQGCGSATEPSQSESIYPLVDLSEERNEHKEDPPSTFEADSSSNER</sequence>
<feature type="compositionally biased region" description="Polar residues" evidence="1">
    <location>
        <begin position="37"/>
        <end position="50"/>
    </location>
</feature>
<gene>
    <name evidence="2" type="ORF">AVEN_72650_1</name>
</gene>
<evidence type="ECO:0000313" key="3">
    <source>
        <dbReference type="Proteomes" id="UP000499080"/>
    </source>
</evidence>